<dbReference type="InterPro" id="IPR029021">
    <property type="entry name" value="Prot-tyrosine_phosphatase-like"/>
</dbReference>
<comment type="caution">
    <text evidence="3">The sequence shown here is derived from an EMBL/GenBank/DDBJ whole genome shotgun (WGS) entry which is preliminary data.</text>
</comment>
<dbReference type="PANTHER" id="PTHR19134:SF561">
    <property type="entry name" value="PROTEIN TYROSINE PHOSPHATASE 36E, ISOFORM A"/>
    <property type="match status" value="1"/>
</dbReference>
<proteinExistence type="predicted"/>
<dbReference type="SUPFAM" id="SSF52799">
    <property type="entry name" value="(Phosphotyrosine protein) phosphatases II"/>
    <property type="match status" value="1"/>
</dbReference>
<protein>
    <submittedName>
        <fullName evidence="3">Uncharacterized protein</fullName>
    </submittedName>
</protein>
<dbReference type="Gene3D" id="3.90.190.10">
    <property type="entry name" value="Protein tyrosine phosphatase superfamily"/>
    <property type="match status" value="1"/>
</dbReference>
<sequence>MTASSATSNGSLGSIVRVSPAEWKQPVPLDMFEEQLRTRDLALEYRILRWAGLQQRQRMLGTEPITCERGEEDKDRYRYIRGGSSASSIDGGFIASQAPLQSTALDFWSMILHHGCEVIFVLCQLREGGRSKCAQYWPSPMGASMVVESDGISWRVKLALEESYQHYGGGSTAVAHDDEDDHGSEFDLVKRVFEVSVEGDSSIPVKQVVQYQYLSWPDHGTPDVDQFVRVFRVFHTARQRLSRGSGAPSAPILVHCSAGVGRTGCLIALERLVSEAMEQKENARGTPAVSVLATLEDMRNSRAFMVQTTGQYQLIYEAMAMLVSCGFFDDSAATAGAAADLDSEI</sequence>
<organism evidence="3 4">
    <name type="scientific">Perkinsus olseni</name>
    <name type="common">Perkinsus atlanticus</name>
    <dbReference type="NCBI Taxonomy" id="32597"/>
    <lineage>
        <taxon>Eukaryota</taxon>
        <taxon>Sar</taxon>
        <taxon>Alveolata</taxon>
        <taxon>Perkinsozoa</taxon>
        <taxon>Perkinsea</taxon>
        <taxon>Perkinsida</taxon>
        <taxon>Perkinsidae</taxon>
        <taxon>Perkinsus</taxon>
    </lineage>
</organism>
<dbReference type="InterPro" id="IPR050348">
    <property type="entry name" value="Protein-Tyr_Phosphatase"/>
</dbReference>
<name>A0A7J6RHE4_PEROL</name>
<dbReference type="InterPro" id="IPR000387">
    <property type="entry name" value="Tyr_Pase_dom"/>
</dbReference>
<dbReference type="PROSITE" id="PS50056">
    <property type="entry name" value="TYR_PHOSPHATASE_2"/>
    <property type="match status" value="1"/>
</dbReference>
<accession>A0A7J6RHE4</accession>
<dbReference type="Pfam" id="PF00102">
    <property type="entry name" value="Y_phosphatase"/>
    <property type="match status" value="1"/>
</dbReference>
<dbReference type="PANTHER" id="PTHR19134">
    <property type="entry name" value="RECEPTOR-TYPE TYROSINE-PROTEIN PHOSPHATASE"/>
    <property type="match status" value="1"/>
</dbReference>
<keyword evidence="4" id="KW-1185">Reference proteome</keyword>
<feature type="domain" description="Tyrosine-protein phosphatase" evidence="1">
    <location>
        <begin position="37"/>
        <end position="322"/>
    </location>
</feature>
<dbReference type="Proteomes" id="UP000553632">
    <property type="component" value="Unassembled WGS sequence"/>
</dbReference>
<evidence type="ECO:0000313" key="3">
    <source>
        <dbReference type="EMBL" id="KAF4720134.1"/>
    </source>
</evidence>
<evidence type="ECO:0000259" key="1">
    <source>
        <dbReference type="PROSITE" id="PS50055"/>
    </source>
</evidence>
<dbReference type="CDD" id="cd00047">
    <property type="entry name" value="PTPc"/>
    <property type="match status" value="1"/>
</dbReference>
<dbReference type="PROSITE" id="PS50055">
    <property type="entry name" value="TYR_PHOSPHATASE_PTP"/>
    <property type="match status" value="1"/>
</dbReference>
<dbReference type="PRINTS" id="PR00700">
    <property type="entry name" value="PRTYPHPHTASE"/>
</dbReference>
<dbReference type="EMBL" id="JABANO010025487">
    <property type="protein sequence ID" value="KAF4720134.1"/>
    <property type="molecule type" value="Genomic_DNA"/>
</dbReference>
<dbReference type="InterPro" id="IPR000242">
    <property type="entry name" value="PTP_cat"/>
</dbReference>
<dbReference type="PROSITE" id="PS00383">
    <property type="entry name" value="TYR_PHOSPHATASE_1"/>
    <property type="match status" value="1"/>
</dbReference>
<evidence type="ECO:0000313" key="4">
    <source>
        <dbReference type="Proteomes" id="UP000553632"/>
    </source>
</evidence>
<evidence type="ECO:0000259" key="2">
    <source>
        <dbReference type="PROSITE" id="PS50056"/>
    </source>
</evidence>
<dbReference type="SMART" id="SM00404">
    <property type="entry name" value="PTPc_motif"/>
    <property type="match status" value="1"/>
</dbReference>
<feature type="domain" description="Tyrosine specific protein phosphatases" evidence="2">
    <location>
        <begin position="225"/>
        <end position="313"/>
    </location>
</feature>
<dbReference type="InterPro" id="IPR003595">
    <property type="entry name" value="Tyr_Pase_cat"/>
</dbReference>
<reference evidence="3 4" key="1">
    <citation type="submission" date="2020-04" db="EMBL/GenBank/DDBJ databases">
        <title>Perkinsus olseni comparative genomics.</title>
        <authorList>
            <person name="Bogema D.R."/>
        </authorList>
    </citation>
    <scope>NUCLEOTIDE SEQUENCE [LARGE SCALE GENOMIC DNA]</scope>
    <source>
        <strain evidence="3 4">ATCC PRA-207</strain>
    </source>
</reference>
<dbReference type="AlphaFoldDB" id="A0A7J6RHE4"/>
<dbReference type="InterPro" id="IPR016130">
    <property type="entry name" value="Tyr_Pase_AS"/>
</dbReference>
<dbReference type="GO" id="GO:0004725">
    <property type="term" value="F:protein tyrosine phosphatase activity"/>
    <property type="evidence" value="ECO:0007669"/>
    <property type="project" value="InterPro"/>
</dbReference>
<gene>
    <name evidence="3" type="ORF">FOZ63_030073</name>
</gene>
<dbReference type="SMART" id="SM00194">
    <property type="entry name" value="PTPc"/>
    <property type="match status" value="1"/>
</dbReference>